<dbReference type="Proteomes" id="UP001140087">
    <property type="component" value="Unassembled WGS sequence"/>
</dbReference>
<keyword evidence="2" id="KW-1185">Reference proteome</keyword>
<evidence type="ECO:0000313" key="2">
    <source>
        <dbReference type="Proteomes" id="UP001140087"/>
    </source>
</evidence>
<comment type="caution">
    <text evidence="1">The sequence shown here is derived from an EMBL/GenBank/DDBJ whole genome shotgun (WGS) entry which is preliminary data.</text>
</comment>
<evidence type="ECO:0000313" key="1">
    <source>
        <dbReference type="EMBL" id="KAJ2808208.1"/>
    </source>
</evidence>
<gene>
    <name evidence="1" type="ORF">H4R21_000164</name>
</gene>
<proteinExistence type="predicted"/>
<name>A0ACC1LH56_9FUNG</name>
<organism evidence="1 2">
    <name type="scientific">Coemansia helicoidea</name>
    <dbReference type="NCBI Taxonomy" id="1286919"/>
    <lineage>
        <taxon>Eukaryota</taxon>
        <taxon>Fungi</taxon>
        <taxon>Fungi incertae sedis</taxon>
        <taxon>Zoopagomycota</taxon>
        <taxon>Kickxellomycotina</taxon>
        <taxon>Kickxellomycetes</taxon>
        <taxon>Kickxellales</taxon>
        <taxon>Kickxellaceae</taxon>
        <taxon>Coemansia</taxon>
    </lineage>
</organism>
<sequence length="377" mass="41081">MTSLSAPSASETTAPPSPPRNDQGGAGASQHQRSPYSTHLGIHLLDETFRIIYVSSGVQRGMGISPEEMINTGAREFIMEGFDSKDTMSLYDTNHQDGADTDGDKAGEAHAYVIEGNLRTAYGRSVYSRITLFPCDNCVLDICQMFHDAPLLDRTAPEMQALDGAMRRINAMCERDRRNAEALTQPGSRGTAIFSARNRHVKAALILEHPVAADAENDETGDRQAGPLVVFVTGSVSHLVDADTSDLHQAPFLKLVAPEDLLHVSKYFGRLADSTDVLFETFSLLSRPPVVEGDVEVADHENHRVVVECLGASSSDGLAVLVRKLRTVPAPRRDSMGNYIHSRIHKVDEECGYVSLAELISSDPDTSDAPEAWSHLR</sequence>
<accession>A0ACC1LH56</accession>
<reference evidence="1" key="1">
    <citation type="submission" date="2022-07" db="EMBL/GenBank/DDBJ databases">
        <title>Phylogenomic reconstructions and comparative analyses of Kickxellomycotina fungi.</title>
        <authorList>
            <person name="Reynolds N.K."/>
            <person name="Stajich J.E."/>
            <person name="Barry K."/>
            <person name="Grigoriev I.V."/>
            <person name="Crous P."/>
            <person name="Smith M.E."/>
        </authorList>
    </citation>
    <scope>NUCLEOTIDE SEQUENCE</scope>
    <source>
        <strain evidence="1">BCRC 34780</strain>
    </source>
</reference>
<protein>
    <submittedName>
        <fullName evidence="1">Uncharacterized protein</fullName>
    </submittedName>
</protein>
<dbReference type="EMBL" id="JANBUN010000010">
    <property type="protein sequence ID" value="KAJ2808208.1"/>
    <property type="molecule type" value="Genomic_DNA"/>
</dbReference>